<name>A0A5M8FJ13_9GAMM</name>
<dbReference type="PROSITE" id="PS51257">
    <property type="entry name" value="PROKAR_LIPOPROTEIN"/>
    <property type="match status" value="1"/>
</dbReference>
<protein>
    <submittedName>
        <fullName evidence="1">Uncharacterized protein</fullName>
    </submittedName>
</protein>
<keyword evidence="2" id="KW-1185">Reference proteome</keyword>
<dbReference type="OrthoDB" id="6369245at2"/>
<accession>A0A5M8FJ13</accession>
<organism evidence="1 2">
    <name type="scientific">Thiohalocapsa marina</name>
    <dbReference type="NCBI Taxonomy" id="424902"/>
    <lineage>
        <taxon>Bacteria</taxon>
        <taxon>Pseudomonadati</taxon>
        <taxon>Pseudomonadota</taxon>
        <taxon>Gammaproteobacteria</taxon>
        <taxon>Chromatiales</taxon>
        <taxon>Chromatiaceae</taxon>
        <taxon>Thiohalocapsa</taxon>
    </lineage>
</organism>
<dbReference type="AlphaFoldDB" id="A0A5M8FJ13"/>
<dbReference type="EMBL" id="VWXX01000016">
    <property type="protein sequence ID" value="KAA6184699.1"/>
    <property type="molecule type" value="Genomic_DNA"/>
</dbReference>
<reference evidence="1 2" key="1">
    <citation type="submission" date="2019-09" db="EMBL/GenBank/DDBJ databases">
        <title>Whole-genome sequence of the purple sulfur bacterium Thiohalocapsa marina DSM 19078.</title>
        <authorList>
            <person name="Kyndt J.A."/>
            <person name="Meyer T.E."/>
        </authorList>
    </citation>
    <scope>NUCLEOTIDE SEQUENCE [LARGE SCALE GENOMIC DNA]</scope>
    <source>
        <strain evidence="1 2">DSM 19078</strain>
    </source>
</reference>
<evidence type="ECO:0000313" key="1">
    <source>
        <dbReference type="EMBL" id="KAA6184699.1"/>
    </source>
</evidence>
<dbReference type="RefSeq" id="WP_150093460.1">
    <property type="nucleotide sequence ID" value="NZ_JBFUOH010000119.1"/>
</dbReference>
<proteinExistence type="predicted"/>
<evidence type="ECO:0000313" key="2">
    <source>
        <dbReference type="Proteomes" id="UP000322981"/>
    </source>
</evidence>
<gene>
    <name evidence="1" type="ORF">F2Q65_11400</name>
</gene>
<comment type="caution">
    <text evidence="1">The sequence shown here is derived from an EMBL/GenBank/DDBJ whole genome shotgun (WGS) entry which is preliminary data.</text>
</comment>
<dbReference type="Proteomes" id="UP000322981">
    <property type="component" value="Unassembled WGS sequence"/>
</dbReference>
<sequence length="97" mass="10050">MNINRFKTSLTLSASGGVVGLLLLGCASDPAGDAAFDPAFGSSVRHMIAVQTSNPDVGSHGLDGRKSQVALTAYRDDVASFEALRELELKTPTVSGN</sequence>